<gene>
    <name evidence="1" type="ORF">E6P14_11450</name>
</gene>
<dbReference type="AlphaFoldDB" id="A0A4P8JZV0"/>
<dbReference type="EMBL" id="CP039138">
    <property type="protein sequence ID" value="QCP91435.1"/>
    <property type="molecule type" value="Genomic_DNA"/>
</dbReference>
<evidence type="ECO:0000313" key="2">
    <source>
        <dbReference type="Proteomes" id="UP000298722"/>
    </source>
</evidence>
<protein>
    <submittedName>
        <fullName evidence="1">Uncharacterized protein</fullName>
    </submittedName>
</protein>
<name>A0A4P8JZV0_HALMA</name>
<dbReference type="Proteomes" id="UP000298722">
    <property type="component" value="Chromosome"/>
</dbReference>
<organism evidence="1 2">
    <name type="scientific">Haloarcula marismortui (strain ATCC 43049 / DSM 3752 / JCM 8966 / VKM B-1809)</name>
    <name type="common">Halobacterium marismortui</name>
    <dbReference type="NCBI Taxonomy" id="272569"/>
    <lineage>
        <taxon>Archaea</taxon>
        <taxon>Methanobacteriati</taxon>
        <taxon>Methanobacteriota</taxon>
        <taxon>Stenosarchaea group</taxon>
        <taxon>Halobacteria</taxon>
        <taxon>Halobacteriales</taxon>
        <taxon>Haloarculaceae</taxon>
        <taxon>Haloarcula</taxon>
    </lineage>
</organism>
<evidence type="ECO:0000313" key="1">
    <source>
        <dbReference type="EMBL" id="QCP91435.1"/>
    </source>
</evidence>
<reference evidence="1 2" key="1">
    <citation type="submission" date="2019-04" db="EMBL/GenBank/DDBJ databases">
        <title>Methylomes of two halophilic Archaea, Haloarcula marismortui and Haloferax mediterranei.</title>
        <authorList>
            <person name="DasSarma S."/>
            <person name="DasSarma P."/>
            <person name="DasSarma S."/>
            <person name="Fomenkov A."/>
            <person name="Vincze T."/>
            <person name="Anton B.P."/>
            <person name="Roberts R.J."/>
        </authorList>
    </citation>
    <scope>NUCLEOTIDE SEQUENCE [LARGE SCALE GENOMIC DNA]</scope>
    <source>
        <strain evidence="1 2">ATCC 43049</strain>
    </source>
</reference>
<proteinExistence type="predicted"/>
<dbReference type="RefSeq" id="WP_137440612.1">
    <property type="nucleotide sequence ID" value="NC_006396.1"/>
</dbReference>
<sequence length="60" mass="7087">MVVDETCGEDGCKIILPPFLDKKGLYWCKSHYPEPNNGTFSHIPDEFADYRDERREMYND</sequence>
<accession>A0A4P8JZV0</accession>
<dbReference type="GeneID" id="41340159"/>